<evidence type="ECO:0000256" key="3">
    <source>
        <dbReference type="ARBA" id="ARBA00022741"/>
    </source>
</evidence>
<dbReference type="SUPFAM" id="SSF56112">
    <property type="entry name" value="Protein kinase-like (PK-like)"/>
    <property type="match status" value="1"/>
</dbReference>
<dbReference type="EMBL" id="MU001866">
    <property type="protein sequence ID" value="KAF2795194.1"/>
    <property type="molecule type" value="Genomic_DNA"/>
</dbReference>
<dbReference type="InterPro" id="IPR050660">
    <property type="entry name" value="NEK_Ser/Thr_kinase"/>
</dbReference>
<reference evidence="7" key="1">
    <citation type="journal article" date="2020" name="Stud. Mycol.">
        <title>101 Dothideomycetes genomes: a test case for predicting lifestyles and emergence of pathogens.</title>
        <authorList>
            <person name="Haridas S."/>
            <person name="Albert R."/>
            <person name="Binder M."/>
            <person name="Bloem J."/>
            <person name="Labutti K."/>
            <person name="Salamov A."/>
            <person name="Andreopoulos B."/>
            <person name="Baker S."/>
            <person name="Barry K."/>
            <person name="Bills G."/>
            <person name="Bluhm B."/>
            <person name="Cannon C."/>
            <person name="Castanera R."/>
            <person name="Culley D."/>
            <person name="Daum C."/>
            <person name="Ezra D."/>
            <person name="Gonzalez J."/>
            <person name="Henrissat B."/>
            <person name="Kuo A."/>
            <person name="Liang C."/>
            <person name="Lipzen A."/>
            <person name="Lutzoni F."/>
            <person name="Magnuson J."/>
            <person name="Mondo S."/>
            <person name="Nolan M."/>
            <person name="Ohm R."/>
            <person name="Pangilinan J."/>
            <person name="Park H.-J."/>
            <person name="Ramirez L."/>
            <person name="Alfaro M."/>
            <person name="Sun H."/>
            <person name="Tritt A."/>
            <person name="Yoshinaga Y."/>
            <person name="Zwiers L.-H."/>
            <person name="Turgeon B."/>
            <person name="Goodwin S."/>
            <person name="Spatafora J."/>
            <person name="Crous P."/>
            <person name="Grigoriev I."/>
        </authorList>
    </citation>
    <scope>NUCLEOTIDE SEQUENCE</scope>
    <source>
        <strain evidence="7">CBS 109.77</strain>
    </source>
</reference>
<dbReference type="PROSITE" id="PS00108">
    <property type="entry name" value="PROTEIN_KINASE_ST"/>
    <property type="match status" value="1"/>
</dbReference>
<protein>
    <recommendedName>
        <fullName evidence="1">non-specific serine/threonine protein kinase</fullName>
        <ecNumber evidence="1">2.7.11.1</ecNumber>
    </recommendedName>
</protein>
<sequence length="315" mass="35545">MRYRFPGLDRPVRGDDYSPLDVLSNLSKEFKVVRQQGRSNGGCNAGIVIVRRRKTGDVCVEKKFSRRQFHLVRDEIDVLMQLQGIEYMVQMVGSFIDNKTSIASIIFEACDWGAMDTLIDRHALAKQSIYEVWVHKVFAQMSFALEFLHYGPPNPGSSQPPWKAILHLDLKPGNILLKAGSNSMPDIVVADFGSAFGGQTNCVGSGCRTPDFMPPEQTISEAADIWSVGTILLCLCQLQRYPTLDKEGYLDRDIDRHYTETLSSTIYGCMRTNPKDRYSSKDMAQRARRILESTNEPGDFEYHGVLPIPPRIKNT</sequence>
<evidence type="ECO:0000256" key="2">
    <source>
        <dbReference type="ARBA" id="ARBA00022679"/>
    </source>
</evidence>
<dbReference type="GO" id="GO:0005524">
    <property type="term" value="F:ATP binding"/>
    <property type="evidence" value="ECO:0007669"/>
    <property type="project" value="UniProtKB-KW"/>
</dbReference>
<keyword evidence="8" id="KW-1185">Reference proteome</keyword>
<evidence type="ECO:0000313" key="7">
    <source>
        <dbReference type="EMBL" id="KAF2795194.1"/>
    </source>
</evidence>
<name>A0A6A6XGB8_9PLEO</name>
<evidence type="ECO:0000256" key="5">
    <source>
        <dbReference type="ARBA" id="ARBA00022840"/>
    </source>
</evidence>
<evidence type="ECO:0000313" key="8">
    <source>
        <dbReference type="Proteomes" id="UP000799757"/>
    </source>
</evidence>
<dbReference type="InterPro" id="IPR008271">
    <property type="entry name" value="Ser/Thr_kinase_AS"/>
</dbReference>
<dbReference type="InterPro" id="IPR011009">
    <property type="entry name" value="Kinase-like_dom_sf"/>
</dbReference>
<dbReference type="OrthoDB" id="310217at2759"/>
<keyword evidence="5" id="KW-0067">ATP-binding</keyword>
<dbReference type="PANTHER" id="PTHR43671:SF13">
    <property type="entry name" value="SERINE_THREONINE-PROTEIN KINASE NEK2"/>
    <property type="match status" value="1"/>
</dbReference>
<accession>A0A6A6XGB8</accession>
<keyword evidence="4 7" id="KW-0418">Kinase</keyword>
<dbReference type="AlphaFoldDB" id="A0A6A6XGB8"/>
<gene>
    <name evidence="7" type="ORF">K505DRAFT_336249</name>
</gene>
<organism evidence="7 8">
    <name type="scientific">Melanomma pulvis-pyrius CBS 109.77</name>
    <dbReference type="NCBI Taxonomy" id="1314802"/>
    <lineage>
        <taxon>Eukaryota</taxon>
        <taxon>Fungi</taxon>
        <taxon>Dikarya</taxon>
        <taxon>Ascomycota</taxon>
        <taxon>Pezizomycotina</taxon>
        <taxon>Dothideomycetes</taxon>
        <taxon>Pleosporomycetidae</taxon>
        <taxon>Pleosporales</taxon>
        <taxon>Melanommataceae</taxon>
        <taxon>Melanomma</taxon>
    </lineage>
</organism>
<dbReference type="PANTHER" id="PTHR43671">
    <property type="entry name" value="SERINE/THREONINE-PROTEIN KINASE NEK"/>
    <property type="match status" value="1"/>
</dbReference>
<feature type="domain" description="Protein kinase" evidence="6">
    <location>
        <begin position="30"/>
        <end position="291"/>
    </location>
</feature>
<keyword evidence="2" id="KW-0808">Transferase</keyword>
<dbReference type="SMART" id="SM00220">
    <property type="entry name" value="S_TKc"/>
    <property type="match status" value="1"/>
</dbReference>
<dbReference type="Gene3D" id="1.10.510.10">
    <property type="entry name" value="Transferase(Phosphotransferase) domain 1"/>
    <property type="match status" value="1"/>
</dbReference>
<dbReference type="EC" id="2.7.11.1" evidence="1"/>
<evidence type="ECO:0000256" key="4">
    <source>
        <dbReference type="ARBA" id="ARBA00022777"/>
    </source>
</evidence>
<proteinExistence type="predicted"/>
<evidence type="ECO:0000259" key="6">
    <source>
        <dbReference type="PROSITE" id="PS50011"/>
    </source>
</evidence>
<dbReference type="InterPro" id="IPR000719">
    <property type="entry name" value="Prot_kinase_dom"/>
</dbReference>
<dbReference type="Pfam" id="PF00069">
    <property type="entry name" value="Pkinase"/>
    <property type="match status" value="1"/>
</dbReference>
<dbReference type="PROSITE" id="PS50011">
    <property type="entry name" value="PROTEIN_KINASE_DOM"/>
    <property type="match status" value="1"/>
</dbReference>
<keyword evidence="3" id="KW-0547">Nucleotide-binding</keyword>
<evidence type="ECO:0000256" key="1">
    <source>
        <dbReference type="ARBA" id="ARBA00012513"/>
    </source>
</evidence>
<dbReference type="GO" id="GO:0004674">
    <property type="term" value="F:protein serine/threonine kinase activity"/>
    <property type="evidence" value="ECO:0007669"/>
    <property type="project" value="UniProtKB-EC"/>
</dbReference>
<dbReference type="Proteomes" id="UP000799757">
    <property type="component" value="Unassembled WGS sequence"/>
</dbReference>